<organism evidence="3 4">
    <name type="scientific">Gigaspora margarita</name>
    <dbReference type="NCBI Taxonomy" id="4874"/>
    <lineage>
        <taxon>Eukaryota</taxon>
        <taxon>Fungi</taxon>
        <taxon>Fungi incertae sedis</taxon>
        <taxon>Mucoromycota</taxon>
        <taxon>Glomeromycotina</taxon>
        <taxon>Glomeromycetes</taxon>
        <taxon>Diversisporales</taxon>
        <taxon>Gigasporaceae</taxon>
        <taxon>Gigaspora</taxon>
    </lineage>
</organism>
<dbReference type="InterPro" id="IPR001245">
    <property type="entry name" value="Ser-Thr/Tyr_kinase_cat_dom"/>
</dbReference>
<dbReference type="Gene3D" id="1.20.930.20">
    <property type="entry name" value="Adaptor protein Cbl, N-terminal domain"/>
    <property type="match status" value="1"/>
</dbReference>
<name>A0A8H3WZ99_GIGMA</name>
<dbReference type="GO" id="GO:0007166">
    <property type="term" value="P:cell surface receptor signaling pathway"/>
    <property type="evidence" value="ECO:0007669"/>
    <property type="project" value="InterPro"/>
</dbReference>
<dbReference type="GO" id="GO:0005524">
    <property type="term" value="F:ATP binding"/>
    <property type="evidence" value="ECO:0007669"/>
    <property type="project" value="InterPro"/>
</dbReference>
<sequence>MEEKKHKVPDVEPNLRDTTFSTIKTTAEIMSSYIPVINSITILFQKIYQVYEDSECNKEICLIMVERVKAAEYALDKMMRRKEENEKYFCKQDYFFAFKRFEINLKNIKDFTTKVSKLKGYRKFFSATNVKFQYENLTKEYDGCMNDLHFAIVVVSKEERDIESRKVDQSLKDIEGTLEKLEGDIENAANKIENKIEQVGNNIGSKIDMVVQEISILKSQIDKQQSNDINVPKIDAKELINPPHPESNDVRGSHRPLQKKFYKGVEVACKPIEDSKDSKNAKRYQGELTILGKLSLSPNILRFYGLSYIDNREVMVSEWAEHKSLKDLYDHYDIAWTRKIQMIRDICRAILFLREVNVFHHDIRCENVLVTRGLDPKLGNFKNARGTGDETQNLSDQLINVIRWMAPEQIEKYQDLNNGKKLEKRYTFNCEIFSFGMLIWELCYEKIPYENLTFKDIPNYVLSGKREKLLYGKFTNPDDEKVQGEFIKIIDSAWQHVPHQRISITKLFETLEGLAITYPIPITSNAPSGLLPDKSLDFDGTITSKVKDSLMPKFSEEFSINDEDFIDPVKSLEEGIKLHRSRNFEEAWKCFDENAKLGDSLAKYWKGYYLYEGYFVDKNKEQANKLFKEAADNEIPDAQYRYAVSLYPGIKNETIRREFIHYLKLAADNKHSDAMRNLGDIYVKGKLKVVQNKELGLKYLKLAARENDQQAIDILKKLNEPL</sequence>
<dbReference type="Pfam" id="PF07714">
    <property type="entry name" value="PK_Tyr_Ser-Thr"/>
    <property type="match status" value="1"/>
</dbReference>
<dbReference type="InterPro" id="IPR036537">
    <property type="entry name" value="Adaptor_Cbl_N_dom_sf"/>
</dbReference>
<evidence type="ECO:0000259" key="2">
    <source>
        <dbReference type="PROSITE" id="PS50011"/>
    </source>
</evidence>
<accession>A0A8H3WZ99</accession>
<dbReference type="PROSITE" id="PS00109">
    <property type="entry name" value="PROTEIN_KINASE_TYR"/>
    <property type="match status" value="1"/>
</dbReference>
<evidence type="ECO:0000313" key="4">
    <source>
        <dbReference type="Proteomes" id="UP000439903"/>
    </source>
</evidence>
<dbReference type="Pfam" id="PF08238">
    <property type="entry name" value="Sel1"/>
    <property type="match status" value="3"/>
</dbReference>
<dbReference type="InterPro" id="IPR000719">
    <property type="entry name" value="Prot_kinase_dom"/>
</dbReference>
<feature type="domain" description="Protein kinase" evidence="2">
    <location>
        <begin position="193"/>
        <end position="514"/>
    </location>
</feature>
<dbReference type="Gene3D" id="1.25.40.10">
    <property type="entry name" value="Tetratricopeptide repeat domain"/>
    <property type="match status" value="1"/>
</dbReference>
<dbReference type="Gene3D" id="1.10.510.10">
    <property type="entry name" value="Transferase(Phosphotransferase) domain 1"/>
    <property type="match status" value="1"/>
</dbReference>
<dbReference type="PANTHER" id="PTHR45756:SF1">
    <property type="entry name" value="PROTEIN KINASE DOMAIN CONTAINING PROTEIN"/>
    <property type="match status" value="1"/>
</dbReference>
<keyword evidence="3" id="KW-0808">Transferase</keyword>
<dbReference type="InterPro" id="IPR059179">
    <property type="entry name" value="MLKL-like_MCAfunc"/>
</dbReference>
<dbReference type="PANTHER" id="PTHR45756">
    <property type="entry name" value="PALMITOYLTRANSFERASE"/>
    <property type="match status" value="1"/>
</dbReference>
<dbReference type="SUPFAM" id="SSF56112">
    <property type="entry name" value="Protein kinase-like (PK-like)"/>
    <property type="match status" value="1"/>
</dbReference>
<proteinExistence type="predicted"/>
<dbReference type="Proteomes" id="UP000439903">
    <property type="component" value="Unassembled WGS sequence"/>
</dbReference>
<evidence type="ECO:0000313" key="3">
    <source>
        <dbReference type="EMBL" id="KAF0380092.1"/>
    </source>
</evidence>
<dbReference type="OrthoDB" id="2434929at2759"/>
<dbReference type="AlphaFoldDB" id="A0A8H3WZ99"/>
<reference evidence="3 4" key="1">
    <citation type="journal article" date="2019" name="Environ. Microbiol.">
        <title>At the nexus of three kingdoms: the genome of the mycorrhizal fungus Gigaspora margarita provides insights into plant, endobacterial and fungal interactions.</title>
        <authorList>
            <person name="Venice F."/>
            <person name="Ghignone S."/>
            <person name="Salvioli di Fossalunga A."/>
            <person name="Amselem J."/>
            <person name="Novero M."/>
            <person name="Xianan X."/>
            <person name="Sedzielewska Toro K."/>
            <person name="Morin E."/>
            <person name="Lipzen A."/>
            <person name="Grigoriev I.V."/>
            <person name="Henrissat B."/>
            <person name="Martin F.M."/>
            <person name="Bonfante P."/>
        </authorList>
    </citation>
    <scope>NUCLEOTIDE SEQUENCE [LARGE SCALE GENOMIC DNA]</scope>
    <source>
        <strain evidence="3 4">BEG34</strain>
    </source>
</reference>
<dbReference type="SUPFAM" id="SSF81901">
    <property type="entry name" value="HCP-like"/>
    <property type="match status" value="1"/>
</dbReference>
<keyword evidence="1" id="KW-0175">Coiled coil</keyword>
<dbReference type="EMBL" id="WTPW01002491">
    <property type="protein sequence ID" value="KAF0380092.1"/>
    <property type="molecule type" value="Genomic_DNA"/>
</dbReference>
<dbReference type="CDD" id="cd21037">
    <property type="entry name" value="MLKL_NTD"/>
    <property type="match status" value="1"/>
</dbReference>
<dbReference type="GO" id="GO:0004672">
    <property type="term" value="F:protein kinase activity"/>
    <property type="evidence" value="ECO:0007669"/>
    <property type="project" value="InterPro"/>
</dbReference>
<dbReference type="SMART" id="SM00671">
    <property type="entry name" value="SEL1"/>
    <property type="match status" value="2"/>
</dbReference>
<dbReference type="InterPro" id="IPR011990">
    <property type="entry name" value="TPR-like_helical_dom_sf"/>
</dbReference>
<comment type="caution">
    <text evidence="3">The sequence shown here is derived from an EMBL/GenBank/DDBJ whole genome shotgun (WGS) entry which is preliminary data.</text>
</comment>
<dbReference type="InterPro" id="IPR011009">
    <property type="entry name" value="Kinase-like_dom_sf"/>
</dbReference>
<evidence type="ECO:0000256" key="1">
    <source>
        <dbReference type="SAM" id="Coils"/>
    </source>
</evidence>
<dbReference type="InterPro" id="IPR008266">
    <property type="entry name" value="Tyr_kinase_AS"/>
</dbReference>
<keyword evidence="3" id="KW-0418">Kinase</keyword>
<feature type="coiled-coil region" evidence="1">
    <location>
        <begin position="171"/>
        <end position="198"/>
    </location>
</feature>
<dbReference type="PROSITE" id="PS50011">
    <property type="entry name" value="PROTEIN_KINASE_DOM"/>
    <property type="match status" value="1"/>
</dbReference>
<protein>
    <submittedName>
        <fullName evidence="3">Kinase-like protein</fullName>
    </submittedName>
</protein>
<gene>
    <name evidence="3" type="ORF">F8M41_012209</name>
</gene>
<dbReference type="InterPro" id="IPR053215">
    <property type="entry name" value="TKL_Ser/Thr_kinase"/>
</dbReference>
<dbReference type="InterPro" id="IPR006597">
    <property type="entry name" value="Sel1-like"/>
</dbReference>
<keyword evidence="4" id="KW-1185">Reference proteome</keyword>